<organism evidence="1 2">
    <name type="scientific">Linderina macrospora</name>
    <dbReference type="NCBI Taxonomy" id="4868"/>
    <lineage>
        <taxon>Eukaryota</taxon>
        <taxon>Fungi</taxon>
        <taxon>Fungi incertae sedis</taxon>
        <taxon>Zoopagomycota</taxon>
        <taxon>Kickxellomycotina</taxon>
        <taxon>Kickxellomycetes</taxon>
        <taxon>Kickxellales</taxon>
        <taxon>Kickxellaceae</taxon>
        <taxon>Linderina</taxon>
    </lineage>
</organism>
<keyword evidence="2" id="KW-1185">Reference proteome</keyword>
<dbReference type="Proteomes" id="UP001150603">
    <property type="component" value="Unassembled WGS sequence"/>
</dbReference>
<name>A0ACC1JE49_9FUNG</name>
<evidence type="ECO:0000313" key="2">
    <source>
        <dbReference type="Proteomes" id="UP001150603"/>
    </source>
</evidence>
<gene>
    <name evidence="1" type="ORF">FBU59_001419</name>
</gene>
<dbReference type="EMBL" id="JANBPW010000619">
    <property type="protein sequence ID" value="KAJ1948821.1"/>
    <property type="molecule type" value="Genomic_DNA"/>
</dbReference>
<reference evidence="1" key="1">
    <citation type="submission" date="2022-07" db="EMBL/GenBank/DDBJ databases">
        <title>Phylogenomic reconstructions and comparative analyses of Kickxellomycotina fungi.</title>
        <authorList>
            <person name="Reynolds N.K."/>
            <person name="Stajich J.E."/>
            <person name="Barry K."/>
            <person name="Grigoriev I.V."/>
            <person name="Crous P."/>
            <person name="Smith M.E."/>
        </authorList>
    </citation>
    <scope>NUCLEOTIDE SEQUENCE</scope>
    <source>
        <strain evidence="1">NRRL 5244</strain>
    </source>
</reference>
<evidence type="ECO:0000313" key="1">
    <source>
        <dbReference type="EMBL" id="KAJ1948821.1"/>
    </source>
</evidence>
<sequence>MLDITASIADKYRLTNLILELSQLCMLIIDCFSMARADYRLTKFKDQKITLDELGKVVKPVRSEPISENFSRLELNAARGFDVYGSSELLPRLLNVRSVRINPDMIDRAVGMLLRDFKVTYNIVFMQ</sequence>
<accession>A0ACC1JE49</accession>
<protein>
    <submittedName>
        <fullName evidence="1">Uncharacterized protein</fullName>
    </submittedName>
</protein>
<comment type="caution">
    <text evidence="1">The sequence shown here is derived from an EMBL/GenBank/DDBJ whole genome shotgun (WGS) entry which is preliminary data.</text>
</comment>
<proteinExistence type="predicted"/>